<dbReference type="SMART" id="SM00256">
    <property type="entry name" value="FBOX"/>
    <property type="match status" value="1"/>
</dbReference>
<dbReference type="Pfam" id="PF12937">
    <property type="entry name" value="F-box-like"/>
    <property type="match status" value="1"/>
</dbReference>
<dbReference type="PANTHER" id="PTHR13318:SF190">
    <property type="entry name" value="PARTNER OF PAIRED, ISOFORM B"/>
    <property type="match status" value="1"/>
</dbReference>
<dbReference type="PROSITE" id="PS50181">
    <property type="entry name" value="FBOX"/>
    <property type="match status" value="1"/>
</dbReference>
<evidence type="ECO:0000259" key="2">
    <source>
        <dbReference type="PROSITE" id="PS50181"/>
    </source>
</evidence>
<accession>A0A7J7IVS1</accession>
<dbReference type="InterPro" id="IPR032675">
    <property type="entry name" value="LRR_dom_sf"/>
</dbReference>
<sequence length="696" mass="78312">MMANGASKKAWDILCAYQQRRGANSDVEDVDTFLATPPPEYQYMVDCWSSLLSPRFGDPPFDETVSSDSEGINQQSVTHELVVAVNNEGSYDDAHINDNPENLYDFSTLTANHQQQATDNIQLSNDCVQVDEINSSSFQHIRHVEGRLHGDTSQNVVSSLADNERELSVEDGDFRQQAAAPGSSPADQNLDDLCDTLAVPFFDFTPLDDELCSLNANLAQCRLEKSLLEEDLQFETVPCDEFGGERYVMYPQITCSQSASQSIDETVNSYDSSSLEQQIVEFVERTNAVFSGRVHKWTEELQNVIECESIESGENNRSPSISDLPDEVLLAILSYIPLKDNLLVLSLVSKRWYILAADPSLWRHLFLSADAVIDPHWLCYMVRRSPQLKTLCVRGGQNLSSQSLAVLTTYCPMLTNIDFGFCNVTQPMLSSLVTRCPNISSANFEGCETVSSEWIRTLCQLQKLMSVNISHCQVLVDEDIKYLSEHLPRLVHVNIDGNSFLSDIIDGAESTDKSIEAATACPKLIQLTISFAERLTFLSIDYLLKTNSLSYLQIRKSPILDTDNFCRLFQANSCMQYLQQLDLSECTAVVDVVVEAISHRCPLLVRLTLGWCWNITDEGVNFIIRNCQYLEHLDLLGLELIDGHGFGLLPEKLPRLTFLSLVQCNRVNDDLIKRVLDRMPQLTAINYYHEDFRTAM</sequence>
<dbReference type="EMBL" id="VXIV02003350">
    <property type="protein sequence ID" value="KAF6017940.1"/>
    <property type="molecule type" value="Genomic_DNA"/>
</dbReference>
<name>A0A7J7IVS1_BUGNE</name>
<proteinExistence type="predicted"/>
<dbReference type="Gene3D" id="1.20.1280.50">
    <property type="match status" value="1"/>
</dbReference>
<dbReference type="SUPFAM" id="SSF52047">
    <property type="entry name" value="RNI-like"/>
    <property type="match status" value="1"/>
</dbReference>
<feature type="domain" description="F-box" evidence="2">
    <location>
        <begin position="318"/>
        <end position="365"/>
    </location>
</feature>
<reference evidence="3" key="1">
    <citation type="submission" date="2020-06" db="EMBL/GenBank/DDBJ databases">
        <title>Draft genome of Bugula neritina, a colonial animal packing powerful symbionts and potential medicines.</title>
        <authorList>
            <person name="Rayko M."/>
        </authorList>
    </citation>
    <scope>NUCLEOTIDE SEQUENCE [LARGE SCALE GENOMIC DNA]</scope>
    <source>
        <strain evidence="3">Kwan_BN1</strain>
    </source>
</reference>
<dbReference type="InterPro" id="IPR036047">
    <property type="entry name" value="F-box-like_dom_sf"/>
</dbReference>
<evidence type="ECO:0000313" key="4">
    <source>
        <dbReference type="Proteomes" id="UP000593567"/>
    </source>
</evidence>
<dbReference type="InterPro" id="IPR001810">
    <property type="entry name" value="F-box_dom"/>
</dbReference>
<gene>
    <name evidence="3" type="ORF">EB796_023750</name>
</gene>
<evidence type="ECO:0000256" key="1">
    <source>
        <dbReference type="ARBA" id="ARBA00022786"/>
    </source>
</evidence>
<dbReference type="Gene3D" id="3.80.10.10">
    <property type="entry name" value="Ribonuclease Inhibitor"/>
    <property type="match status" value="3"/>
</dbReference>
<dbReference type="PANTHER" id="PTHR13318">
    <property type="entry name" value="PARTNER OF PAIRED, ISOFORM B-RELATED"/>
    <property type="match status" value="1"/>
</dbReference>
<organism evidence="3 4">
    <name type="scientific">Bugula neritina</name>
    <name type="common">Brown bryozoan</name>
    <name type="synonym">Sertularia neritina</name>
    <dbReference type="NCBI Taxonomy" id="10212"/>
    <lineage>
        <taxon>Eukaryota</taxon>
        <taxon>Metazoa</taxon>
        <taxon>Spiralia</taxon>
        <taxon>Lophotrochozoa</taxon>
        <taxon>Bryozoa</taxon>
        <taxon>Gymnolaemata</taxon>
        <taxon>Cheilostomatida</taxon>
        <taxon>Flustrina</taxon>
        <taxon>Buguloidea</taxon>
        <taxon>Bugulidae</taxon>
        <taxon>Bugula</taxon>
    </lineage>
</organism>
<protein>
    <recommendedName>
        <fullName evidence="2">F-box domain-containing protein</fullName>
    </recommendedName>
</protein>
<dbReference type="AlphaFoldDB" id="A0A7J7IVS1"/>
<dbReference type="Proteomes" id="UP000593567">
    <property type="component" value="Unassembled WGS sequence"/>
</dbReference>
<comment type="caution">
    <text evidence="3">The sequence shown here is derived from an EMBL/GenBank/DDBJ whole genome shotgun (WGS) entry which is preliminary data.</text>
</comment>
<dbReference type="SMART" id="SM00367">
    <property type="entry name" value="LRR_CC"/>
    <property type="match status" value="8"/>
</dbReference>
<evidence type="ECO:0000313" key="3">
    <source>
        <dbReference type="EMBL" id="KAF6017940.1"/>
    </source>
</evidence>
<dbReference type="OrthoDB" id="10257471at2759"/>
<dbReference type="SUPFAM" id="SSF81383">
    <property type="entry name" value="F-box domain"/>
    <property type="match status" value="1"/>
</dbReference>
<keyword evidence="4" id="KW-1185">Reference proteome</keyword>
<dbReference type="InterPro" id="IPR006553">
    <property type="entry name" value="Leu-rich_rpt_Cys-con_subtyp"/>
</dbReference>
<keyword evidence="1" id="KW-0833">Ubl conjugation pathway</keyword>
<dbReference type="GO" id="GO:0019005">
    <property type="term" value="C:SCF ubiquitin ligase complex"/>
    <property type="evidence" value="ECO:0007669"/>
    <property type="project" value="TreeGrafter"/>
</dbReference>
<dbReference type="GO" id="GO:0031146">
    <property type="term" value="P:SCF-dependent proteasomal ubiquitin-dependent protein catabolic process"/>
    <property type="evidence" value="ECO:0007669"/>
    <property type="project" value="TreeGrafter"/>
</dbReference>